<dbReference type="AlphaFoldDB" id="A0A099NKF9"/>
<name>A0A099NKF9_PICKU</name>
<organism evidence="1 3">
    <name type="scientific">Pichia kudriavzevii</name>
    <name type="common">Yeast</name>
    <name type="synonym">Issatchenkia orientalis</name>
    <dbReference type="NCBI Taxonomy" id="4909"/>
    <lineage>
        <taxon>Eukaryota</taxon>
        <taxon>Fungi</taxon>
        <taxon>Dikarya</taxon>
        <taxon>Ascomycota</taxon>
        <taxon>Saccharomycotina</taxon>
        <taxon>Pichiomycetes</taxon>
        <taxon>Pichiales</taxon>
        <taxon>Pichiaceae</taxon>
        <taxon>Pichia</taxon>
    </lineage>
</organism>
<reference evidence="1" key="2">
    <citation type="submission" date="2014-08" db="EMBL/GenBank/DDBJ databases">
        <title>Exploiting Issatchenkia orientalis SD108 for Succinic Acid Production.</title>
        <authorList>
            <person name="Xiao H."/>
            <person name="Shao Z."/>
            <person name="Jiang Y."/>
            <person name="Dole S."/>
            <person name="Zhao H."/>
        </authorList>
    </citation>
    <scope>NUCLEOTIDE SEQUENCE [LARGE SCALE GENOMIC DNA]</scope>
    <source>
        <strain evidence="1">SD108</strain>
    </source>
</reference>
<evidence type="ECO:0000313" key="3">
    <source>
        <dbReference type="Proteomes" id="UP000029867"/>
    </source>
</evidence>
<reference evidence="3" key="1">
    <citation type="journal article" date="2014" name="Microb. Cell Fact.">
        <title>Exploiting Issatchenkia orientalis SD108 for succinic acid production.</title>
        <authorList>
            <person name="Xiao H."/>
            <person name="Shao Z."/>
            <person name="Jiang Y."/>
            <person name="Dole S."/>
            <person name="Zhao H."/>
        </authorList>
    </citation>
    <scope>NUCLEOTIDE SEQUENCE [LARGE SCALE GENOMIC DNA]</scope>
    <source>
        <strain evidence="3">SD108</strain>
    </source>
</reference>
<protein>
    <submittedName>
        <fullName evidence="1">Uncharacterized protein</fullName>
    </submittedName>
</protein>
<dbReference type="Proteomes" id="UP000029867">
    <property type="component" value="Unassembled WGS sequence"/>
</dbReference>
<dbReference type="EMBL" id="JQFK01002062">
    <property type="protein sequence ID" value="KGK32604.1"/>
    <property type="molecule type" value="Genomic_DNA"/>
</dbReference>
<feature type="non-terminal residue" evidence="1">
    <location>
        <position position="1"/>
    </location>
</feature>
<comment type="caution">
    <text evidence="1">The sequence shown here is derived from an EMBL/GenBank/DDBJ whole genome shotgun (WGS) entry which is preliminary data.</text>
</comment>
<proteinExistence type="predicted"/>
<evidence type="ECO:0000313" key="1">
    <source>
        <dbReference type="EMBL" id="KGK32604.1"/>
    </source>
</evidence>
<gene>
    <name evidence="2" type="ORF">JL09_g6787</name>
    <name evidence="1" type="ORF">JL09_g6789</name>
</gene>
<sequence>HMKLHVKQMLDVNSKDPIIRTVY</sequence>
<dbReference type="EMBL" id="JQFK01002060">
    <property type="protein sequence ID" value="KGK32606.1"/>
    <property type="molecule type" value="Genomic_DNA"/>
</dbReference>
<evidence type="ECO:0000313" key="2">
    <source>
        <dbReference type="EMBL" id="KGK32606.1"/>
    </source>
</evidence>
<dbReference type="HOGENOM" id="CLU_3424451_0_0_1"/>
<accession>A0A099NKF9</accession>